<dbReference type="STRING" id="1675527.AIOL_000290"/>
<dbReference type="AlphaFoldDB" id="A0A0J9EBL0"/>
<comment type="caution">
    <text evidence="1">The sequence shown here is derived from an EMBL/GenBank/DDBJ whole genome shotgun (WGS) entry which is preliminary data.</text>
</comment>
<dbReference type="InterPro" id="IPR036291">
    <property type="entry name" value="NAD(P)-bd_dom_sf"/>
</dbReference>
<dbReference type="RefSeq" id="WP_049641909.1">
    <property type="nucleotide sequence ID" value="NZ_LFTY01000001.1"/>
</dbReference>
<accession>A0A0J9EBL0</accession>
<evidence type="ECO:0000313" key="1">
    <source>
        <dbReference type="EMBL" id="KMW60137.1"/>
    </source>
</evidence>
<reference evidence="1 2" key="1">
    <citation type="submission" date="2015-06" db="EMBL/GenBank/DDBJ databases">
        <title>Draft genome sequence of an Alphaproteobacteria species associated to the Mediterranean sponge Oscarella lobularis.</title>
        <authorList>
            <person name="Jourda C."/>
            <person name="Santini S."/>
            <person name="Claverie J.-M."/>
        </authorList>
    </citation>
    <scope>NUCLEOTIDE SEQUENCE [LARGE SCALE GENOMIC DNA]</scope>
    <source>
        <strain evidence="1">IGS</strain>
    </source>
</reference>
<dbReference type="OrthoDB" id="7170465at2"/>
<proteinExistence type="predicted"/>
<dbReference type="Proteomes" id="UP000037178">
    <property type="component" value="Unassembled WGS sequence"/>
</dbReference>
<dbReference type="Gene3D" id="3.40.50.720">
    <property type="entry name" value="NAD(P)-binding Rossmann-like Domain"/>
    <property type="match status" value="1"/>
</dbReference>
<protein>
    <submittedName>
        <fullName evidence="1">Nucleoside epimerase</fullName>
    </submittedName>
</protein>
<gene>
    <name evidence="1" type="ORF">AIOL_000290</name>
</gene>
<evidence type="ECO:0000313" key="2">
    <source>
        <dbReference type="Proteomes" id="UP000037178"/>
    </source>
</evidence>
<organism evidence="1 2">
    <name type="scientific">Candidatus Rhodobacter oscarellae</name>
    <dbReference type="NCBI Taxonomy" id="1675527"/>
    <lineage>
        <taxon>Bacteria</taxon>
        <taxon>Pseudomonadati</taxon>
        <taxon>Pseudomonadota</taxon>
        <taxon>Alphaproteobacteria</taxon>
        <taxon>Rhodobacterales</taxon>
        <taxon>Rhodobacter group</taxon>
        <taxon>Rhodobacter</taxon>
    </lineage>
</organism>
<dbReference type="EMBL" id="LFTY01000001">
    <property type="protein sequence ID" value="KMW60137.1"/>
    <property type="molecule type" value="Genomic_DNA"/>
</dbReference>
<name>A0A0J9EBL0_9RHOB</name>
<sequence>MTRTVLILGASGRFGRNAAQAFAARGWQVRRFDRSTDDLHRAARGADVIVNAWNPQYPDWQRQLPAITQQVIAAAKPSGSTVIIPGNVYVYGADAPERFAPDTPHRATNRLGRLRIEMEAAYRAAGVRTIILRAGDFLDTEASGNWFDMAMAKRAARGTFTYPGAMDRAHAWAYLPDLARAAVGLAGMRDRLDMFEDVTFPGYTLTGAELGAAVNAVTPVRVTQMSWWPLVMASPFWPLARYLREMRYLWNKPHHLDAARFDALLPGFQHTPVQEAVARALEFQVNPDQMVAQPAT</sequence>
<dbReference type="SUPFAM" id="SSF51735">
    <property type="entry name" value="NAD(P)-binding Rossmann-fold domains"/>
    <property type="match status" value="1"/>
</dbReference>
<keyword evidence="2" id="KW-1185">Reference proteome</keyword>